<keyword evidence="4" id="KW-1185">Reference proteome</keyword>
<dbReference type="Gene3D" id="3.40.50.1460">
    <property type="match status" value="1"/>
</dbReference>
<accession>A0A9P1CTF9</accession>
<dbReference type="EMBL" id="CAMXCT020002246">
    <property type="protein sequence ID" value="CAL1150182.1"/>
    <property type="molecule type" value="Genomic_DNA"/>
</dbReference>
<gene>
    <name evidence="2" type="ORF">C1SCF055_LOCUS23249</name>
</gene>
<evidence type="ECO:0000313" key="3">
    <source>
        <dbReference type="EMBL" id="CAL4784119.1"/>
    </source>
</evidence>
<reference evidence="2" key="1">
    <citation type="submission" date="2022-10" db="EMBL/GenBank/DDBJ databases">
        <authorList>
            <person name="Chen Y."/>
            <person name="Dougan E. K."/>
            <person name="Chan C."/>
            <person name="Rhodes N."/>
            <person name="Thang M."/>
        </authorList>
    </citation>
    <scope>NUCLEOTIDE SEQUENCE</scope>
</reference>
<dbReference type="AlphaFoldDB" id="A0A9P1CTF9"/>
<evidence type="ECO:0000313" key="4">
    <source>
        <dbReference type="Proteomes" id="UP001152797"/>
    </source>
</evidence>
<reference evidence="3 4" key="2">
    <citation type="submission" date="2024-05" db="EMBL/GenBank/DDBJ databases">
        <authorList>
            <person name="Chen Y."/>
            <person name="Shah S."/>
            <person name="Dougan E. K."/>
            <person name="Thang M."/>
            <person name="Chan C."/>
        </authorList>
    </citation>
    <scope>NUCLEOTIDE SEQUENCE [LARGE SCALE GENOMIC DNA]</scope>
</reference>
<dbReference type="SUPFAM" id="SSF52129">
    <property type="entry name" value="Caspase-like"/>
    <property type="match status" value="1"/>
</dbReference>
<sequence length="308" mass="33210">MDTRCLAALCIGIEEYQDAGHFVNLPNASRDAQDFSREMLIWGFQERNLISLVGHVTEGALTRSISSFLELVENNVSQRDIHLVVVYVAAHGEQLQSGELPAIWASDSDAICDLDALLVKPLDMMKGGKIKVWFVIDTCRENRSINTWTGLAEGNAYRRLLWMSQTDFQLLLACDRGRAASDQHSMTKELISALRDPHNDLEAVCKKAQASVQEQSRGRQRPWISSRGDFSGIFPPAAAGFGAGAAAAAAAAAADAVADAAAALDSLDRVCDRTLGILASLGQGAGLPSWVRVRDRTLCCHAVGDAGN</sequence>
<dbReference type="OrthoDB" id="419162at2759"/>
<evidence type="ECO:0000259" key="1">
    <source>
        <dbReference type="Pfam" id="PF00656"/>
    </source>
</evidence>
<protein>
    <submittedName>
        <fullName evidence="3">AIG1-type G domain-containing protein</fullName>
    </submittedName>
</protein>
<dbReference type="GO" id="GO:0006508">
    <property type="term" value="P:proteolysis"/>
    <property type="evidence" value="ECO:0007669"/>
    <property type="project" value="InterPro"/>
</dbReference>
<dbReference type="EMBL" id="CAMXCT030002246">
    <property type="protein sequence ID" value="CAL4784119.1"/>
    <property type="molecule type" value="Genomic_DNA"/>
</dbReference>
<dbReference type="EMBL" id="CAMXCT010002246">
    <property type="protein sequence ID" value="CAI3996807.1"/>
    <property type="molecule type" value="Genomic_DNA"/>
</dbReference>
<dbReference type="InterPro" id="IPR011600">
    <property type="entry name" value="Pept_C14_caspase"/>
</dbReference>
<dbReference type="GO" id="GO:0004197">
    <property type="term" value="F:cysteine-type endopeptidase activity"/>
    <property type="evidence" value="ECO:0007669"/>
    <property type="project" value="InterPro"/>
</dbReference>
<name>A0A9P1CTF9_9DINO</name>
<feature type="domain" description="Peptidase C14 caspase" evidence="1">
    <location>
        <begin position="8"/>
        <end position="226"/>
    </location>
</feature>
<dbReference type="InterPro" id="IPR029030">
    <property type="entry name" value="Caspase-like_dom_sf"/>
</dbReference>
<proteinExistence type="predicted"/>
<comment type="caution">
    <text evidence="2">The sequence shown here is derived from an EMBL/GenBank/DDBJ whole genome shotgun (WGS) entry which is preliminary data.</text>
</comment>
<dbReference type="Pfam" id="PF00656">
    <property type="entry name" value="Peptidase_C14"/>
    <property type="match status" value="1"/>
</dbReference>
<organism evidence="2">
    <name type="scientific">Cladocopium goreaui</name>
    <dbReference type="NCBI Taxonomy" id="2562237"/>
    <lineage>
        <taxon>Eukaryota</taxon>
        <taxon>Sar</taxon>
        <taxon>Alveolata</taxon>
        <taxon>Dinophyceae</taxon>
        <taxon>Suessiales</taxon>
        <taxon>Symbiodiniaceae</taxon>
        <taxon>Cladocopium</taxon>
    </lineage>
</organism>
<evidence type="ECO:0000313" key="2">
    <source>
        <dbReference type="EMBL" id="CAI3996807.1"/>
    </source>
</evidence>
<dbReference type="Proteomes" id="UP001152797">
    <property type="component" value="Unassembled WGS sequence"/>
</dbReference>